<proteinExistence type="predicted"/>
<reference evidence="2" key="1">
    <citation type="journal article" date="2023" name="Nat. Plants">
        <title>Single-cell RNA sequencing provides a high-resolution roadmap for understanding the multicellular compartmentation of specialized metabolism.</title>
        <authorList>
            <person name="Sun S."/>
            <person name="Shen X."/>
            <person name="Li Y."/>
            <person name="Li Y."/>
            <person name="Wang S."/>
            <person name="Li R."/>
            <person name="Zhang H."/>
            <person name="Shen G."/>
            <person name="Guo B."/>
            <person name="Wei J."/>
            <person name="Xu J."/>
            <person name="St-Pierre B."/>
            <person name="Chen S."/>
            <person name="Sun C."/>
        </authorList>
    </citation>
    <scope>NUCLEOTIDE SEQUENCE [LARGE SCALE GENOMIC DNA]</scope>
</reference>
<gene>
    <name evidence="1" type="ORF">M9H77_33377</name>
</gene>
<name>A0ACB9ZMD3_CATRO</name>
<dbReference type="Proteomes" id="UP001060085">
    <property type="component" value="Linkage Group LG08"/>
</dbReference>
<comment type="caution">
    <text evidence="1">The sequence shown here is derived from an EMBL/GenBank/DDBJ whole genome shotgun (WGS) entry which is preliminary data.</text>
</comment>
<accession>A0ACB9ZMD3</accession>
<organism evidence="1 2">
    <name type="scientific">Catharanthus roseus</name>
    <name type="common">Madagascar periwinkle</name>
    <name type="synonym">Vinca rosea</name>
    <dbReference type="NCBI Taxonomy" id="4058"/>
    <lineage>
        <taxon>Eukaryota</taxon>
        <taxon>Viridiplantae</taxon>
        <taxon>Streptophyta</taxon>
        <taxon>Embryophyta</taxon>
        <taxon>Tracheophyta</taxon>
        <taxon>Spermatophyta</taxon>
        <taxon>Magnoliopsida</taxon>
        <taxon>eudicotyledons</taxon>
        <taxon>Gunneridae</taxon>
        <taxon>Pentapetalae</taxon>
        <taxon>asterids</taxon>
        <taxon>lamiids</taxon>
        <taxon>Gentianales</taxon>
        <taxon>Apocynaceae</taxon>
        <taxon>Rauvolfioideae</taxon>
        <taxon>Vinceae</taxon>
        <taxon>Catharanthinae</taxon>
        <taxon>Catharanthus</taxon>
    </lineage>
</organism>
<sequence length="206" mass="22594">MKMVWCPETAEKSYLDTVKQLGRAKESSAAEFISAMAGGWKSKLIVEAWTNNNGAIASSIGLAIAAHHSGGRHVCIVPDEMSKREYISAMGSFCGRFLLPEIMVGDASVLLLERLPGIDFLVVDGHRKDVARIFSFAKLSNLGAVVVCKNSNKSKFFGLRWNRFLSFLSSFSAAAKPATILRSNFTCIIFYIHSAAFERVFLSSKS</sequence>
<evidence type="ECO:0000313" key="1">
    <source>
        <dbReference type="EMBL" id="KAI5647372.1"/>
    </source>
</evidence>
<keyword evidence="2" id="KW-1185">Reference proteome</keyword>
<evidence type="ECO:0000313" key="2">
    <source>
        <dbReference type="Proteomes" id="UP001060085"/>
    </source>
</evidence>
<protein>
    <submittedName>
        <fullName evidence="1">Uncharacterized protein</fullName>
    </submittedName>
</protein>
<dbReference type="EMBL" id="CM044708">
    <property type="protein sequence ID" value="KAI5647372.1"/>
    <property type="molecule type" value="Genomic_DNA"/>
</dbReference>